<keyword evidence="2" id="KW-1185">Reference proteome</keyword>
<organism evidence="1 2">
    <name type="scientific">Actinacidiphila acididurans</name>
    <dbReference type="NCBI Taxonomy" id="2784346"/>
    <lineage>
        <taxon>Bacteria</taxon>
        <taxon>Bacillati</taxon>
        <taxon>Actinomycetota</taxon>
        <taxon>Actinomycetes</taxon>
        <taxon>Kitasatosporales</taxon>
        <taxon>Streptomycetaceae</taxon>
        <taxon>Actinacidiphila</taxon>
    </lineage>
</organism>
<dbReference type="Proteomes" id="UP000749040">
    <property type="component" value="Unassembled WGS sequence"/>
</dbReference>
<evidence type="ECO:0000313" key="2">
    <source>
        <dbReference type="Proteomes" id="UP000749040"/>
    </source>
</evidence>
<proteinExistence type="predicted"/>
<dbReference type="RefSeq" id="WP_205357477.1">
    <property type="nucleotide sequence ID" value="NZ_JADKYB010000006.1"/>
</dbReference>
<sequence>MALSRRDFVQRSAVAGAGVVLVGAVDVLATAPGALAADERGDGEGVRAGYGPLVEDPAGLLALPAGFSYRVVTRTGVTSLVSGESTPSNHDGTAAFEGERGATVLVNNHELGGPRASWPYPVPLAEGLVYDPAASGGCTVVELPRHWPEGGPVTERVAIAGTSTNCAGGTTPWGTWLTCEETEDRAGVNGMTKDHGYVFEVDPREHTPRHAPQPVKALGRYPHEAVVVDPGRGHFYLTEDAANPNGLLYRWTPPAGFRPGRGQLAELAPDAGMLQAFRCFDSGGRFVDDLSRATRIGTVYGVDWIEVPDRDARQTSVRKQFAAGQVTRARKLEGMWWADGGAYIVSSYARAESPAQHDGAVWFYNPSRRTLTLKLLLGVNTTPAADGPDGPFDGPDNITVSPYGGLIVAEDGEGVQHLFGALEDGRTYPLARNDLNIGTEQAPEYSEFTGVTFSPDGRTLFANIQVPGIMLAITGPWRRQPGDC</sequence>
<comment type="caution">
    <text evidence="1">The sequence shown here is derived from an EMBL/GenBank/DDBJ whole genome shotgun (WGS) entry which is preliminary data.</text>
</comment>
<gene>
    <name evidence="1" type="ORF">ITX44_13960</name>
</gene>
<dbReference type="NCBIfam" id="TIGR01409">
    <property type="entry name" value="TAT_signal_seq"/>
    <property type="match status" value="1"/>
</dbReference>
<dbReference type="InterPro" id="IPR019546">
    <property type="entry name" value="TAT_signal_bac_arc"/>
</dbReference>
<dbReference type="SUPFAM" id="SSF63829">
    <property type="entry name" value="Calcium-dependent phosphotriesterase"/>
    <property type="match status" value="1"/>
</dbReference>
<dbReference type="Pfam" id="PF05787">
    <property type="entry name" value="PhoX"/>
    <property type="match status" value="1"/>
</dbReference>
<protein>
    <submittedName>
        <fullName evidence="1">DUF839 domain-containing protein</fullName>
    </submittedName>
</protein>
<evidence type="ECO:0000313" key="1">
    <source>
        <dbReference type="EMBL" id="MBM9505637.1"/>
    </source>
</evidence>
<reference evidence="1 2" key="1">
    <citation type="submission" date="2021-01" db="EMBL/GenBank/DDBJ databases">
        <title>Streptomyces acididurans sp. nov., isolated from a peat swamp forest soil.</title>
        <authorList>
            <person name="Chantavorakit T."/>
            <person name="Duangmal K."/>
        </authorList>
    </citation>
    <scope>NUCLEOTIDE SEQUENCE [LARGE SCALE GENOMIC DNA]</scope>
    <source>
        <strain evidence="1 2">KK5PA1</strain>
    </source>
</reference>
<dbReference type="PANTHER" id="PTHR35399">
    <property type="entry name" value="SLR8030 PROTEIN"/>
    <property type="match status" value="1"/>
</dbReference>
<dbReference type="PANTHER" id="PTHR35399:SF4">
    <property type="entry name" value="MEMBRANE PROTEIN"/>
    <property type="match status" value="1"/>
</dbReference>
<dbReference type="InterPro" id="IPR008557">
    <property type="entry name" value="PhoX"/>
</dbReference>
<name>A0ABS2TQM5_9ACTN</name>
<dbReference type="EMBL" id="JADKYB010000006">
    <property type="protein sequence ID" value="MBM9505637.1"/>
    <property type="molecule type" value="Genomic_DNA"/>
</dbReference>
<dbReference type="InterPro" id="IPR006311">
    <property type="entry name" value="TAT_signal"/>
</dbReference>
<dbReference type="PROSITE" id="PS51318">
    <property type="entry name" value="TAT"/>
    <property type="match status" value="1"/>
</dbReference>
<accession>A0ABS2TQM5</accession>